<keyword evidence="3" id="KW-1185">Reference proteome</keyword>
<dbReference type="Proteomes" id="UP001500416">
    <property type="component" value="Unassembled WGS sequence"/>
</dbReference>
<comment type="caution">
    <text evidence="2">The sequence shown here is derived from an EMBL/GenBank/DDBJ whole genome shotgun (WGS) entry which is preliminary data.</text>
</comment>
<evidence type="ECO:0000313" key="2">
    <source>
        <dbReference type="EMBL" id="GAA0251596.1"/>
    </source>
</evidence>
<feature type="compositionally biased region" description="Basic and acidic residues" evidence="1">
    <location>
        <begin position="1"/>
        <end position="19"/>
    </location>
</feature>
<reference evidence="2 3" key="1">
    <citation type="journal article" date="2019" name="Int. J. Syst. Evol. Microbiol.">
        <title>The Global Catalogue of Microorganisms (GCM) 10K type strain sequencing project: providing services to taxonomists for standard genome sequencing and annotation.</title>
        <authorList>
            <consortium name="The Broad Institute Genomics Platform"/>
            <consortium name="The Broad Institute Genome Sequencing Center for Infectious Disease"/>
            <person name="Wu L."/>
            <person name="Ma J."/>
        </authorList>
    </citation>
    <scope>NUCLEOTIDE SEQUENCE [LARGE SCALE GENOMIC DNA]</scope>
    <source>
        <strain evidence="2 3">JCM 3380</strain>
    </source>
</reference>
<accession>A0ABN0UIX0</accession>
<proteinExistence type="predicted"/>
<gene>
    <name evidence="2" type="ORF">GCM10010492_60000</name>
</gene>
<evidence type="ECO:0000256" key="1">
    <source>
        <dbReference type="SAM" id="MobiDB-lite"/>
    </source>
</evidence>
<protein>
    <submittedName>
        <fullName evidence="2">Uncharacterized protein</fullName>
    </submittedName>
</protein>
<organism evidence="2 3">
    <name type="scientific">Saccharothrix mutabilis subsp. mutabilis</name>
    <dbReference type="NCBI Taxonomy" id="66855"/>
    <lineage>
        <taxon>Bacteria</taxon>
        <taxon>Bacillati</taxon>
        <taxon>Actinomycetota</taxon>
        <taxon>Actinomycetes</taxon>
        <taxon>Pseudonocardiales</taxon>
        <taxon>Pseudonocardiaceae</taxon>
        <taxon>Saccharothrix</taxon>
    </lineage>
</organism>
<dbReference type="RefSeq" id="WP_343937303.1">
    <property type="nucleotide sequence ID" value="NZ_BAAABU010000019.1"/>
</dbReference>
<dbReference type="EMBL" id="BAAABU010000019">
    <property type="protein sequence ID" value="GAA0251596.1"/>
    <property type="molecule type" value="Genomic_DNA"/>
</dbReference>
<evidence type="ECO:0000313" key="3">
    <source>
        <dbReference type="Proteomes" id="UP001500416"/>
    </source>
</evidence>
<feature type="region of interest" description="Disordered" evidence="1">
    <location>
        <begin position="1"/>
        <end position="21"/>
    </location>
</feature>
<name>A0ABN0UIX0_9PSEU</name>
<sequence length="506" mass="51985">MGTARDDRTPPAPRREPVRAARPAVAGLLALQRGAGNAATCAAVRRMPVVQRAIGLEIEVAIPVDQLTGPQAAHLATYEAAVPPNRVGAMGFAQNNGWVQYGTVVRPPANGFHVEADHDNRVLSLPPLQQPLAEGGVNSILEIVTDANAGDTVAQFRQTIQAVRAWIAAVEAATAGMTTRATPPGGPANLHIGPMTYGAPLAARRPQHNWLGSVQVNLGVDLREYHSMMKWYANSRFAKAKRVPPASQQIFRDIKAHLRLAVAVGRTVTADIIAGNLPAVGGAVPPALTAPVVQQTGNLRGIRGWMTHMALYLARANAAGLNGSLKNLAPMLLKTPPAVATHYGLTAAEIAVFNARSQSILEHILTLVGRPVGPGAGPGTPVFGAHAAGGNDVATAPWTAVAPTGADLINLAGGVVPLAGTPLLGATGVGPARTGAHLGGLPAPAAGVVGGLHAPGGPPPVVGAGARGGVVTEFRTLPGYYPPNQWEALGVAFLRAAKRRNSRPGV</sequence>